<dbReference type="AlphaFoldDB" id="A0AAV4VA98"/>
<proteinExistence type="predicted"/>
<comment type="caution">
    <text evidence="1">The sequence shown here is derived from an EMBL/GenBank/DDBJ whole genome shotgun (WGS) entry which is preliminary data.</text>
</comment>
<gene>
    <name evidence="1" type="ORF">CEXT_436301</name>
</gene>
<evidence type="ECO:0000313" key="2">
    <source>
        <dbReference type="Proteomes" id="UP001054945"/>
    </source>
</evidence>
<dbReference type="EMBL" id="BPLR01014211">
    <property type="protein sequence ID" value="GIY67172.1"/>
    <property type="molecule type" value="Genomic_DNA"/>
</dbReference>
<name>A0AAV4VA98_CAEEX</name>
<protein>
    <submittedName>
        <fullName evidence="1">Uncharacterized protein</fullName>
    </submittedName>
</protein>
<evidence type="ECO:0000313" key="1">
    <source>
        <dbReference type="EMBL" id="GIY67172.1"/>
    </source>
</evidence>
<dbReference type="Proteomes" id="UP001054945">
    <property type="component" value="Unassembled WGS sequence"/>
</dbReference>
<accession>A0AAV4VA98</accession>
<sequence>MPQIIYDSPNNPVVLNSADINAAKATTSVTLIFIHKSVLLARVALRLSCNIVAITCDTGWNLLPHIKAATPPPRAPPRSHLNH</sequence>
<organism evidence="1 2">
    <name type="scientific">Caerostris extrusa</name>
    <name type="common">Bark spider</name>
    <name type="synonym">Caerostris bankana</name>
    <dbReference type="NCBI Taxonomy" id="172846"/>
    <lineage>
        <taxon>Eukaryota</taxon>
        <taxon>Metazoa</taxon>
        <taxon>Ecdysozoa</taxon>
        <taxon>Arthropoda</taxon>
        <taxon>Chelicerata</taxon>
        <taxon>Arachnida</taxon>
        <taxon>Araneae</taxon>
        <taxon>Araneomorphae</taxon>
        <taxon>Entelegynae</taxon>
        <taxon>Araneoidea</taxon>
        <taxon>Araneidae</taxon>
        <taxon>Caerostris</taxon>
    </lineage>
</organism>
<keyword evidence="2" id="KW-1185">Reference proteome</keyword>
<reference evidence="1 2" key="1">
    <citation type="submission" date="2021-06" db="EMBL/GenBank/DDBJ databases">
        <title>Caerostris extrusa draft genome.</title>
        <authorList>
            <person name="Kono N."/>
            <person name="Arakawa K."/>
        </authorList>
    </citation>
    <scope>NUCLEOTIDE SEQUENCE [LARGE SCALE GENOMIC DNA]</scope>
</reference>